<dbReference type="Gene3D" id="1.20.1440.80">
    <property type="entry name" value="Gap junction channel protein cysteine-rich domain"/>
    <property type="match status" value="1"/>
</dbReference>
<evidence type="ECO:0000256" key="1">
    <source>
        <dbReference type="ARBA" id="ARBA00004610"/>
    </source>
</evidence>
<keyword evidence="6" id="KW-0965">Cell junction</keyword>
<dbReference type="SMART" id="SM00037">
    <property type="entry name" value="CNX"/>
    <property type="match status" value="1"/>
</dbReference>
<keyword evidence="5 9" id="KW-0303">Gap junction</keyword>
<dbReference type="InterPro" id="IPR017990">
    <property type="entry name" value="Connexin_CS"/>
</dbReference>
<keyword evidence="8 10" id="KW-0472">Membrane</keyword>
<dbReference type="GO" id="GO:0005922">
    <property type="term" value="C:connexin complex"/>
    <property type="evidence" value="ECO:0007669"/>
    <property type="project" value="InterPro"/>
</dbReference>
<dbReference type="InterPro" id="IPR013092">
    <property type="entry name" value="Connexin_N"/>
</dbReference>
<keyword evidence="3" id="KW-1003">Cell membrane</keyword>
<feature type="transmembrane region" description="Helical" evidence="10">
    <location>
        <begin position="165"/>
        <end position="185"/>
    </location>
</feature>
<evidence type="ECO:0000256" key="7">
    <source>
        <dbReference type="ARBA" id="ARBA00022989"/>
    </source>
</evidence>
<feature type="domain" description="Connexin cysteine-rich" evidence="12">
    <location>
        <begin position="222"/>
        <end position="288"/>
    </location>
</feature>
<dbReference type="Pfam" id="PF00029">
    <property type="entry name" value="Connexin"/>
    <property type="match status" value="1"/>
</dbReference>
<proteinExistence type="inferred from homology"/>
<name>A0A7R5KU41_9PASS</name>
<dbReference type="Proteomes" id="UP000504627">
    <property type="component" value="Unplaced"/>
</dbReference>
<evidence type="ECO:0000259" key="12">
    <source>
        <dbReference type="SMART" id="SM01089"/>
    </source>
</evidence>
<evidence type="ECO:0000256" key="9">
    <source>
        <dbReference type="RuleBase" id="RU000630"/>
    </source>
</evidence>
<comment type="function">
    <text evidence="9">One gap junction consists of a cluster of closely packed pairs of transmembrane channels, the connexons, through which materials of low MW diffuse from one cell to a neighboring cell.</text>
</comment>
<dbReference type="InterPro" id="IPR000500">
    <property type="entry name" value="Connexin"/>
</dbReference>
<evidence type="ECO:0000256" key="5">
    <source>
        <dbReference type="ARBA" id="ARBA00022868"/>
    </source>
</evidence>
<dbReference type="PANTHER" id="PTHR11984">
    <property type="entry name" value="CONNEXIN"/>
    <property type="match status" value="1"/>
</dbReference>
<evidence type="ECO:0000256" key="2">
    <source>
        <dbReference type="ARBA" id="ARBA00004651"/>
    </source>
</evidence>
<comment type="similarity">
    <text evidence="9">Belongs to the connexin family.</text>
</comment>
<sequence>MLCPADIVSMRQPGYCSPGSSSSASTSLLIDLTAPSYFKYRTGTELHIVFSIKIGCLKLLDLEITLEFSSLNRKQRCCKHFLLSLKRKMSWGFLHDLLSGVNKYSTGVGRIWVAVVFMFRLLVYVAAAENIWKYEHDEFECNIKQPGCENVCFDHFFPVSHIRLWALQLIMVSTPSLLVVFHVAYRENREKHHNQKLYRNPGEIDGGLLCTYLISLILKTGFEIVFLVLFYKLYNGFKMPHLVKCDIRPCPSSIDCYISKPTEMIFLSFLVATSCLCIILNLSELTYLIFKYSPKCYLKRYMKKQQGSKSNCRKSEIIGYNRAAPAGRFPDSSSSLPLNIRDEQEKCSPLT</sequence>
<keyword evidence="4 9" id="KW-0812">Transmembrane</keyword>
<dbReference type="GeneID" id="113999812"/>
<dbReference type="GO" id="GO:0007267">
    <property type="term" value="P:cell-cell signaling"/>
    <property type="evidence" value="ECO:0007669"/>
    <property type="project" value="TreeGrafter"/>
</dbReference>
<gene>
    <name evidence="14" type="primary">GJB7</name>
</gene>
<dbReference type="PANTHER" id="PTHR11984:SF26">
    <property type="entry name" value="GAP JUNCTION BETA-7 PROTEIN"/>
    <property type="match status" value="1"/>
</dbReference>
<dbReference type="GO" id="GO:0005243">
    <property type="term" value="F:gap junction channel activity"/>
    <property type="evidence" value="ECO:0007669"/>
    <property type="project" value="TreeGrafter"/>
</dbReference>
<dbReference type="InterPro" id="IPR019570">
    <property type="entry name" value="Connexin_CCC"/>
</dbReference>
<keyword evidence="7 10" id="KW-1133">Transmembrane helix</keyword>
<feature type="domain" description="Connexin N-terminal" evidence="11">
    <location>
        <begin position="130"/>
        <end position="163"/>
    </location>
</feature>
<evidence type="ECO:0000256" key="4">
    <source>
        <dbReference type="ARBA" id="ARBA00022692"/>
    </source>
</evidence>
<accession>A0A7R5KU41</accession>
<comment type="subcellular location">
    <subcellularLocation>
        <location evidence="1">Cell junction</location>
        <location evidence="1">Gap junction</location>
    </subcellularLocation>
    <subcellularLocation>
        <location evidence="2 9">Cell membrane</location>
        <topology evidence="2 9">Multi-pass membrane protein</topology>
    </subcellularLocation>
</comment>
<dbReference type="SMART" id="SM01089">
    <property type="entry name" value="Connexin_CCC"/>
    <property type="match status" value="1"/>
</dbReference>
<keyword evidence="13" id="KW-1185">Reference proteome</keyword>
<feature type="transmembrane region" description="Helical" evidence="10">
    <location>
        <begin position="206"/>
        <end position="231"/>
    </location>
</feature>
<evidence type="ECO:0000256" key="6">
    <source>
        <dbReference type="ARBA" id="ARBA00022949"/>
    </source>
</evidence>
<comment type="subunit">
    <text evidence="9">A connexon is composed of a hexamer of connexins.</text>
</comment>
<dbReference type="CTD" id="375519"/>
<dbReference type="PROSITE" id="PS00408">
    <property type="entry name" value="CONNEXINS_2"/>
    <property type="match status" value="1"/>
</dbReference>
<dbReference type="InParanoid" id="A0A7R5KU41"/>
<evidence type="ECO:0000256" key="8">
    <source>
        <dbReference type="ARBA" id="ARBA00023136"/>
    </source>
</evidence>
<dbReference type="RefSeq" id="XP_039244045.1">
    <property type="nucleotide sequence ID" value="XM_039388111.1"/>
</dbReference>
<dbReference type="InterPro" id="IPR038359">
    <property type="entry name" value="Connexin_N_sf"/>
</dbReference>
<dbReference type="AlphaFoldDB" id="A0A7R5KU41"/>
<organism evidence="13 14">
    <name type="scientific">Pipra filicauda</name>
    <name type="common">Wire-tailed manakin</name>
    <dbReference type="NCBI Taxonomy" id="649802"/>
    <lineage>
        <taxon>Eukaryota</taxon>
        <taxon>Metazoa</taxon>
        <taxon>Chordata</taxon>
        <taxon>Craniata</taxon>
        <taxon>Vertebrata</taxon>
        <taxon>Euteleostomi</taxon>
        <taxon>Archelosauria</taxon>
        <taxon>Archosauria</taxon>
        <taxon>Dinosauria</taxon>
        <taxon>Saurischia</taxon>
        <taxon>Theropoda</taxon>
        <taxon>Coelurosauria</taxon>
        <taxon>Aves</taxon>
        <taxon>Neognathae</taxon>
        <taxon>Neoaves</taxon>
        <taxon>Telluraves</taxon>
        <taxon>Australaves</taxon>
        <taxon>Passeriformes</taxon>
        <taxon>Pipridae</taxon>
        <taxon>Pipra</taxon>
    </lineage>
</organism>
<evidence type="ECO:0000259" key="11">
    <source>
        <dbReference type="SMART" id="SM00037"/>
    </source>
</evidence>
<evidence type="ECO:0000256" key="3">
    <source>
        <dbReference type="ARBA" id="ARBA00022475"/>
    </source>
</evidence>
<dbReference type="PRINTS" id="PR00206">
    <property type="entry name" value="CONNEXIN"/>
</dbReference>
<evidence type="ECO:0000313" key="13">
    <source>
        <dbReference type="Proteomes" id="UP000504627"/>
    </source>
</evidence>
<feature type="transmembrane region" description="Helical" evidence="10">
    <location>
        <begin position="265"/>
        <end position="290"/>
    </location>
</feature>
<feature type="transmembrane region" description="Helical" evidence="10">
    <location>
        <begin position="107"/>
        <end position="127"/>
    </location>
</feature>
<evidence type="ECO:0000313" key="14">
    <source>
        <dbReference type="RefSeq" id="XP_039244045.1"/>
    </source>
</evidence>
<protein>
    <recommendedName>
        <fullName evidence="9">Gap junction protein</fullName>
    </recommendedName>
</protein>
<evidence type="ECO:0000256" key="10">
    <source>
        <dbReference type="SAM" id="Phobius"/>
    </source>
</evidence>
<reference evidence="14" key="1">
    <citation type="submission" date="2025-08" db="UniProtKB">
        <authorList>
            <consortium name="RefSeq"/>
        </authorList>
    </citation>
    <scope>IDENTIFICATION</scope>
    <source>
        <tissue evidence="14">Muscle</tissue>
    </source>
</reference>